<dbReference type="InterPro" id="IPR002104">
    <property type="entry name" value="Integrase_catalytic"/>
</dbReference>
<dbReference type="InterPro" id="IPR013762">
    <property type="entry name" value="Integrase-like_cat_sf"/>
</dbReference>
<dbReference type="PANTHER" id="PTHR30349:SF77">
    <property type="entry name" value="TYROSINE RECOMBINASE XERC"/>
    <property type="match status" value="1"/>
</dbReference>
<dbReference type="SUPFAM" id="SSF56349">
    <property type="entry name" value="DNA breaking-rejoining enzymes"/>
    <property type="match status" value="1"/>
</dbReference>
<evidence type="ECO:0000259" key="11">
    <source>
        <dbReference type="PROSITE" id="PS51900"/>
    </source>
</evidence>
<dbReference type="Gene3D" id="1.10.443.10">
    <property type="entry name" value="Intergrase catalytic core"/>
    <property type="match status" value="1"/>
</dbReference>
<evidence type="ECO:0000256" key="4">
    <source>
        <dbReference type="ARBA" id="ARBA00022829"/>
    </source>
</evidence>
<gene>
    <name evidence="9" type="primary">xerC</name>
    <name evidence="12" type="ORF">ACIB24_11820</name>
</gene>
<keyword evidence="5 9" id="KW-0229">DNA integration</keyword>
<dbReference type="Gene3D" id="1.10.150.130">
    <property type="match status" value="1"/>
</dbReference>
<evidence type="ECO:0000256" key="2">
    <source>
        <dbReference type="ARBA" id="ARBA00022490"/>
    </source>
</evidence>
<keyword evidence="2 9" id="KW-0963">Cytoplasm</keyword>
<feature type="active site" evidence="9">
    <location>
        <position position="280"/>
    </location>
</feature>
<comment type="caution">
    <text evidence="12">The sequence shown here is derived from an EMBL/GenBank/DDBJ whole genome shotgun (WGS) entry which is preliminary data.</text>
</comment>
<dbReference type="InterPro" id="IPR023009">
    <property type="entry name" value="Tyrosine_recombinase_XerC/XerD"/>
</dbReference>
<dbReference type="CDD" id="cd00798">
    <property type="entry name" value="INT_XerDC_C"/>
    <property type="match status" value="1"/>
</dbReference>
<evidence type="ECO:0000313" key="12">
    <source>
        <dbReference type="EMBL" id="MFI7587752.1"/>
    </source>
</evidence>
<comment type="subcellular location">
    <subcellularLocation>
        <location evidence="1 9">Cytoplasm</location>
    </subcellularLocation>
</comment>
<keyword evidence="3 9" id="KW-0132">Cell division</keyword>
<accession>A0ABW8AP83</accession>
<dbReference type="SUPFAM" id="SSF47823">
    <property type="entry name" value="lambda integrase-like, N-terminal domain"/>
    <property type="match status" value="1"/>
</dbReference>
<evidence type="ECO:0000256" key="1">
    <source>
        <dbReference type="ARBA" id="ARBA00004496"/>
    </source>
</evidence>
<keyword evidence="4 9" id="KW-0159">Chromosome partition</keyword>
<dbReference type="Pfam" id="PF02899">
    <property type="entry name" value="Phage_int_SAM_1"/>
    <property type="match status" value="1"/>
</dbReference>
<dbReference type="InterPro" id="IPR050090">
    <property type="entry name" value="Tyrosine_recombinase_XerCD"/>
</dbReference>
<dbReference type="InterPro" id="IPR004107">
    <property type="entry name" value="Integrase_SAM-like_N"/>
</dbReference>
<dbReference type="HAMAP" id="MF_01808">
    <property type="entry name" value="Recomb_XerC_XerD"/>
    <property type="match status" value="1"/>
</dbReference>
<evidence type="ECO:0000256" key="8">
    <source>
        <dbReference type="ARBA" id="ARBA00023306"/>
    </source>
</evidence>
<evidence type="ECO:0000256" key="6">
    <source>
        <dbReference type="ARBA" id="ARBA00023125"/>
    </source>
</evidence>
<comment type="similarity">
    <text evidence="9">Belongs to the 'phage' integrase family. XerC subfamily.</text>
</comment>
<evidence type="ECO:0000259" key="10">
    <source>
        <dbReference type="PROSITE" id="PS51898"/>
    </source>
</evidence>
<dbReference type="InterPro" id="IPR044068">
    <property type="entry name" value="CB"/>
</dbReference>
<feature type="active site" evidence="9">
    <location>
        <position position="306"/>
    </location>
</feature>
<keyword evidence="7 9" id="KW-0233">DNA recombination</keyword>
<dbReference type="RefSeq" id="WP_398280014.1">
    <property type="nucleotide sequence ID" value="NZ_JBITLV010000003.1"/>
</dbReference>
<dbReference type="Proteomes" id="UP001612915">
    <property type="component" value="Unassembled WGS sequence"/>
</dbReference>
<organism evidence="12 13">
    <name type="scientific">Spongisporangium articulatum</name>
    <dbReference type="NCBI Taxonomy" id="3362603"/>
    <lineage>
        <taxon>Bacteria</taxon>
        <taxon>Bacillati</taxon>
        <taxon>Actinomycetota</taxon>
        <taxon>Actinomycetes</taxon>
        <taxon>Kineosporiales</taxon>
        <taxon>Kineosporiaceae</taxon>
        <taxon>Spongisporangium</taxon>
    </lineage>
</organism>
<evidence type="ECO:0000256" key="3">
    <source>
        <dbReference type="ARBA" id="ARBA00022618"/>
    </source>
</evidence>
<dbReference type="PROSITE" id="PS51898">
    <property type="entry name" value="TYR_RECOMBINASE"/>
    <property type="match status" value="1"/>
</dbReference>
<sequence length="334" mass="35567">MTGTSAGESAGETLRLFVRHLGPERGLSQHTIRAYRGDVEALLRFVVGPGDTPETPGVLESSPTPTLDLATLRAWLASMAADGAARSTLGRRAAAARTFTAWLHRTGRATEDPGLRLRSPKRGRPLPAVLRADQAGALLAAAGTARSAEKRPEPGEIDDNAAKLSAAVTLRDRAMLELLYATGVRVGELCGLNVTDVDDERRLVRVFGKGGKERVVPYGLPARNALDVYFAQARPVLARTGSPPAVFLGARGGRIDQRRVRQVVYDAAEAVDGAPAVGPHGLRHSAATHLLDGGADLRSVQELLGHATLSTTQVYTHVSVDRLRASYRQAHPRA</sequence>
<evidence type="ECO:0000313" key="13">
    <source>
        <dbReference type="Proteomes" id="UP001612915"/>
    </source>
</evidence>
<evidence type="ECO:0000256" key="9">
    <source>
        <dbReference type="HAMAP-Rule" id="MF_01808"/>
    </source>
</evidence>
<dbReference type="EMBL" id="JBITLV010000003">
    <property type="protein sequence ID" value="MFI7587752.1"/>
    <property type="molecule type" value="Genomic_DNA"/>
</dbReference>
<comment type="function">
    <text evidence="9">Site-specific tyrosine recombinase, which acts by catalyzing the cutting and rejoining of the recombining DNA molecules. The XerC-XerD complex is essential to convert dimers of the bacterial chromosome into monomers to permit their segregation at cell division. It also contributes to the segregational stability of plasmids.</text>
</comment>
<feature type="active site" evidence="9">
    <location>
        <position position="185"/>
    </location>
</feature>
<dbReference type="InterPro" id="IPR011010">
    <property type="entry name" value="DNA_brk_join_enz"/>
</dbReference>
<keyword evidence="13" id="KW-1185">Reference proteome</keyword>
<keyword evidence="6 9" id="KW-0238">DNA-binding</keyword>
<dbReference type="Pfam" id="PF00589">
    <property type="entry name" value="Phage_integrase"/>
    <property type="match status" value="1"/>
</dbReference>
<proteinExistence type="inferred from homology"/>
<name>A0ABW8AP83_9ACTN</name>
<dbReference type="PROSITE" id="PS51900">
    <property type="entry name" value="CB"/>
    <property type="match status" value="1"/>
</dbReference>
<protein>
    <recommendedName>
        <fullName evidence="9">Tyrosine recombinase XerC</fullName>
    </recommendedName>
</protein>
<feature type="domain" description="Tyr recombinase" evidence="10">
    <location>
        <begin position="125"/>
        <end position="328"/>
    </location>
</feature>
<dbReference type="InterPro" id="IPR010998">
    <property type="entry name" value="Integrase_recombinase_N"/>
</dbReference>
<comment type="subunit">
    <text evidence="9">Forms a cyclic heterotetrameric complex composed of two molecules of XerC and two molecules of XerD.</text>
</comment>
<keyword evidence="8 9" id="KW-0131">Cell cycle</keyword>
<feature type="active site" description="O-(3'-phospho-DNA)-tyrosine intermediate" evidence="9">
    <location>
        <position position="315"/>
    </location>
</feature>
<evidence type="ECO:0000256" key="7">
    <source>
        <dbReference type="ARBA" id="ARBA00023172"/>
    </source>
</evidence>
<dbReference type="PANTHER" id="PTHR30349">
    <property type="entry name" value="PHAGE INTEGRASE-RELATED"/>
    <property type="match status" value="1"/>
</dbReference>
<reference evidence="12 13" key="1">
    <citation type="submission" date="2024-10" db="EMBL/GenBank/DDBJ databases">
        <title>The Natural Products Discovery Center: Release of the First 8490 Sequenced Strains for Exploring Actinobacteria Biosynthetic Diversity.</title>
        <authorList>
            <person name="Kalkreuter E."/>
            <person name="Kautsar S.A."/>
            <person name="Yang D."/>
            <person name="Bader C.D."/>
            <person name="Teijaro C.N."/>
            <person name="Fluegel L."/>
            <person name="Davis C.M."/>
            <person name="Simpson J.R."/>
            <person name="Lauterbach L."/>
            <person name="Steele A.D."/>
            <person name="Gui C."/>
            <person name="Meng S."/>
            <person name="Li G."/>
            <person name="Viehrig K."/>
            <person name="Ye F."/>
            <person name="Su P."/>
            <person name="Kiefer A.F."/>
            <person name="Nichols A."/>
            <person name="Cepeda A.J."/>
            <person name="Yan W."/>
            <person name="Fan B."/>
            <person name="Jiang Y."/>
            <person name="Adhikari A."/>
            <person name="Zheng C.-J."/>
            <person name="Schuster L."/>
            <person name="Cowan T.M."/>
            <person name="Smanski M.J."/>
            <person name="Chevrette M.G."/>
            <person name="De Carvalho L.P.S."/>
            <person name="Shen B."/>
        </authorList>
    </citation>
    <scope>NUCLEOTIDE SEQUENCE [LARGE SCALE GENOMIC DNA]</scope>
    <source>
        <strain evidence="12 13">NPDC049639</strain>
    </source>
</reference>
<feature type="active site" evidence="9">
    <location>
        <position position="283"/>
    </location>
</feature>
<feature type="active site" evidence="9">
    <location>
        <position position="209"/>
    </location>
</feature>
<feature type="domain" description="Core-binding (CB)" evidence="11">
    <location>
        <begin position="8"/>
        <end position="104"/>
    </location>
</feature>
<evidence type="ECO:0000256" key="5">
    <source>
        <dbReference type="ARBA" id="ARBA00022908"/>
    </source>
</evidence>